<accession>A0A926D2U7</accession>
<feature type="signal peptide" evidence="1">
    <location>
        <begin position="1"/>
        <end position="22"/>
    </location>
</feature>
<organism evidence="2 3">
    <name type="scientific">Gehongia tenuis</name>
    <dbReference type="NCBI Taxonomy" id="2763655"/>
    <lineage>
        <taxon>Bacteria</taxon>
        <taxon>Bacillati</taxon>
        <taxon>Bacillota</taxon>
        <taxon>Clostridia</taxon>
        <taxon>Christensenellales</taxon>
        <taxon>Christensenellaceae</taxon>
        <taxon>Gehongia</taxon>
    </lineage>
</organism>
<dbReference type="Proteomes" id="UP000623172">
    <property type="component" value="Unassembled WGS sequence"/>
</dbReference>
<evidence type="ECO:0000313" key="2">
    <source>
        <dbReference type="EMBL" id="MBC8530454.1"/>
    </source>
</evidence>
<protein>
    <submittedName>
        <fullName evidence="2">DUF885 domain-containing protein</fullName>
    </submittedName>
</protein>
<gene>
    <name evidence="2" type="ORF">H8696_01160</name>
</gene>
<keyword evidence="3" id="KW-1185">Reference proteome</keyword>
<evidence type="ECO:0000313" key="3">
    <source>
        <dbReference type="Proteomes" id="UP000623172"/>
    </source>
</evidence>
<evidence type="ECO:0000256" key="1">
    <source>
        <dbReference type="SAM" id="SignalP"/>
    </source>
</evidence>
<comment type="caution">
    <text evidence="2">The sequence shown here is derived from an EMBL/GenBank/DDBJ whole genome shotgun (WGS) entry which is preliminary data.</text>
</comment>
<dbReference type="PANTHER" id="PTHR33361:SF2">
    <property type="entry name" value="DUF885 DOMAIN-CONTAINING PROTEIN"/>
    <property type="match status" value="1"/>
</dbReference>
<dbReference type="PROSITE" id="PS51257">
    <property type="entry name" value="PROKAR_LIPOPROTEIN"/>
    <property type="match status" value="1"/>
</dbReference>
<dbReference type="RefSeq" id="WP_249314401.1">
    <property type="nucleotide sequence ID" value="NZ_JACRSR010000001.1"/>
</dbReference>
<reference evidence="2" key="1">
    <citation type="submission" date="2020-08" db="EMBL/GenBank/DDBJ databases">
        <title>Genome public.</title>
        <authorList>
            <person name="Liu C."/>
            <person name="Sun Q."/>
        </authorList>
    </citation>
    <scope>NUCLEOTIDE SEQUENCE</scope>
    <source>
        <strain evidence="2">NSJ-53</strain>
    </source>
</reference>
<name>A0A926D2U7_9FIRM</name>
<dbReference type="AlphaFoldDB" id="A0A926D2U7"/>
<keyword evidence="1" id="KW-0732">Signal</keyword>
<dbReference type="EMBL" id="JACRSR010000001">
    <property type="protein sequence ID" value="MBC8530454.1"/>
    <property type="molecule type" value="Genomic_DNA"/>
</dbReference>
<dbReference type="InterPro" id="IPR010281">
    <property type="entry name" value="DUF885"/>
</dbReference>
<sequence>MKRRIVSSAVAALIIISLFAGCAKNTAEAFDGFTDRMFGELVVGDAITCHYILAHPKEAGVTDIPTGFGSYRYTDEDYGRLEGYLKELEKYPYEELGAQQQVTYDVLKHELEHELASRQYDDYVENLSPTVGLQAQLPVTLVEYTLRDREDVENYLTLLTDLDRYFGEVLDHEKAKSEKGLFMSDRSVDDILEQMDSFMENPDENVMIVTFPERLNAVEGLTEEEKADYAERNEKLVKENVLGAYGKLRDGLAALKGTGKNEGGLAGYEGGREYYALLAAEATGSSRSVEEMKALLEELVESSMTEMVAVMMENPDCLEEMMSYAPTLTDPTAMVEDLRGKIGESFPEPPEAAYTIKTVNESLESFLSPAFYMIPPADDYKNNSIYINESEQYASMDIYTTLAHEAYPGHLYQNVYFSGSGAPYIRHLFSFAGYSEGWATYVEHRYAYGYSERSEDVAKVDAANNLATLALHGIIDIGINYEGWTREELSEYMAGFFEVDDELVDTMYTAMVQEPGNYLSYVVGCAEFLKLREKAEQGMGGAFEEKEFHRFLMETGPAPFPVLEKHMESWMEGVLAPKSTLEPAA</sequence>
<feature type="chain" id="PRO_5039167977" evidence="1">
    <location>
        <begin position="23"/>
        <end position="585"/>
    </location>
</feature>
<dbReference type="PANTHER" id="PTHR33361">
    <property type="entry name" value="GLR0591 PROTEIN"/>
    <property type="match status" value="1"/>
</dbReference>
<proteinExistence type="predicted"/>
<dbReference type="Pfam" id="PF05960">
    <property type="entry name" value="DUF885"/>
    <property type="match status" value="1"/>
</dbReference>